<accession>A0ABU8D893</accession>
<gene>
    <name evidence="2" type="ORF">V2J18_21080</name>
</gene>
<organism evidence="2 3">
    <name type="scientific">Lysobacter firmicutimachus</name>
    <dbReference type="NCBI Taxonomy" id="1792846"/>
    <lineage>
        <taxon>Bacteria</taxon>
        <taxon>Pseudomonadati</taxon>
        <taxon>Pseudomonadota</taxon>
        <taxon>Gammaproteobacteria</taxon>
        <taxon>Lysobacterales</taxon>
        <taxon>Lysobacteraceae</taxon>
        <taxon>Lysobacter</taxon>
    </lineage>
</organism>
<name>A0ABU8D893_9GAMM</name>
<sequence>MAPSTLLSTRAAALRRRPLRLGLAATLWLAGTWVVAAQDNAPLIDGVGAYTHSQIMRHRDDAEPGRREARPRARGQQAPARGGATLDSLDFAPRPAVSAALNAAFADSLTGRRPSLDSEVLRDIDDAFERHPQFRRLLAQQIGGDDRGRVLQALQSGRLQAQFGQRLQAHGYSARNFGDVLNAFMIYGWTLANDGARSDHDAAFSGLRARLADSLARGQKLTSMRPQQLQEAAELYGLVATLAGAAWQNARSPAERASVRDGMAAIGRTVGIDFRTVALRDGGFAPKR</sequence>
<evidence type="ECO:0000313" key="2">
    <source>
        <dbReference type="EMBL" id="MEI2457153.1"/>
    </source>
</evidence>
<comment type="caution">
    <text evidence="2">The sequence shown here is derived from an EMBL/GenBank/DDBJ whole genome shotgun (WGS) entry which is preliminary data.</text>
</comment>
<feature type="compositionally biased region" description="Basic and acidic residues" evidence="1">
    <location>
        <begin position="57"/>
        <end position="71"/>
    </location>
</feature>
<feature type="region of interest" description="Disordered" evidence="1">
    <location>
        <begin position="55"/>
        <end position="87"/>
    </location>
</feature>
<reference evidence="2 3" key="1">
    <citation type="submission" date="2024-02" db="EMBL/GenBank/DDBJ databases">
        <title>Lysobacter Genome Sequencing and Mining.</title>
        <authorList>
            <person name="Bierman J."/>
            <person name="Walker M.C."/>
        </authorList>
    </citation>
    <scope>NUCLEOTIDE SEQUENCE [LARGE SCALE GENOMIC DNA]</scope>
    <source>
        <strain evidence="2 3">PB6250</strain>
    </source>
</reference>
<proteinExistence type="predicted"/>
<dbReference type="RefSeq" id="WP_336132806.1">
    <property type="nucleotide sequence ID" value="NZ_JBANDL010000002.1"/>
</dbReference>
<feature type="compositionally biased region" description="Low complexity" evidence="1">
    <location>
        <begin position="74"/>
        <end position="84"/>
    </location>
</feature>
<keyword evidence="3" id="KW-1185">Reference proteome</keyword>
<dbReference type="Proteomes" id="UP001387215">
    <property type="component" value="Unassembled WGS sequence"/>
</dbReference>
<protein>
    <submittedName>
        <fullName evidence="2">Uncharacterized protein</fullName>
    </submittedName>
</protein>
<evidence type="ECO:0000256" key="1">
    <source>
        <dbReference type="SAM" id="MobiDB-lite"/>
    </source>
</evidence>
<evidence type="ECO:0000313" key="3">
    <source>
        <dbReference type="Proteomes" id="UP001387215"/>
    </source>
</evidence>
<dbReference type="EMBL" id="JBANDL010000002">
    <property type="protein sequence ID" value="MEI2457153.1"/>
    <property type="molecule type" value="Genomic_DNA"/>
</dbReference>